<name>A0A6A1UI32_9ROSI</name>
<dbReference type="EMBL" id="RXIC02000401">
    <property type="protein sequence ID" value="KAB1199896.1"/>
    <property type="molecule type" value="Genomic_DNA"/>
</dbReference>
<dbReference type="GO" id="GO:0005762">
    <property type="term" value="C:mitochondrial large ribosomal subunit"/>
    <property type="evidence" value="ECO:0007669"/>
    <property type="project" value="TreeGrafter"/>
</dbReference>
<evidence type="ECO:0008006" key="3">
    <source>
        <dbReference type="Google" id="ProtNLM"/>
    </source>
</evidence>
<evidence type="ECO:0000313" key="2">
    <source>
        <dbReference type="Proteomes" id="UP000516437"/>
    </source>
</evidence>
<dbReference type="Gene3D" id="3.90.79.10">
    <property type="entry name" value="Nucleoside Triphosphate Pyrophosphohydrolase"/>
    <property type="match status" value="1"/>
</dbReference>
<dbReference type="PANTHER" id="PTHR13124:SF12">
    <property type="entry name" value="LARGE RIBOSOMAL SUBUNIT PROTEIN ML46"/>
    <property type="match status" value="1"/>
</dbReference>
<dbReference type="AlphaFoldDB" id="A0A6A1UI32"/>
<dbReference type="OrthoDB" id="1725256at2759"/>
<keyword evidence="2" id="KW-1185">Reference proteome</keyword>
<accession>A0A6A1UI32</accession>
<protein>
    <recommendedName>
        <fullName evidence="3">39S ribosomal protein L46, mitochondrial</fullName>
    </recommendedName>
</protein>
<proteinExistence type="predicted"/>
<dbReference type="InterPro" id="IPR040008">
    <property type="entry name" value="Ribosomal_mL46"/>
</dbReference>
<dbReference type="PANTHER" id="PTHR13124">
    <property type="entry name" value="39S RIBOSOMAL PROTEIN L46, MITOCHONDRIAL PRECURSOR-RELATED"/>
    <property type="match status" value="1"/>
</dbReference>
<comment type="caution">
    <text evidence="1">The sequence shown here is derived from an EMBL/GenBank/DDBJ whole genome shotgun (WGS) entry which is preliminary data.</text>
</comment>
<organism evidence="1 2">
    <name type="scientific">Morella rubra</name>
    <name type="common">Chinese bayberry</name>
    <dbReference type="NCBI Taxonomy" id="262757"/>
    <lineage>
        <taxon>Eukaryota</taxon>
        <taxon>Viridiplantae</taxon>
        <taxon>Streptophyta</taxon>
        <taxon>Embryophyta</taxon>
        <taxon>Tracheophyta</taxon>
        <taxon>Spermatophyta</taxon>
        <taxon>Magnoliopsida</taxon>
        <taxon>eudicotyledons</taxon>
        <taxon>Gunneridae</taxon>
        <taxon>Pentapetalae</taxon>
        <taxon>rosids</taxon>
        <taxon>fabids</taxon>
        <taxon>Fagales</taxon>
        <taxon>Myricaceae</taxon>
        <taxon>Morella</taxon>
    </lineage>
</organism>
<dbReference type="GO" id="GO:0003735">
    <property type="term" value="F:structural constituent of ribosome"/>
    <property type="evidence" value="ECO:0007669"/>
    <property type="project" value="InterPro"/>
</dbReference>
<evidence type="ECO:0000313" key="1">
    <source>
        <dbReference type="EMBL" id="KAB1199896.1"/>
    </source>
</evidence>
<sequence>MGHMVIQRQKISRMLPLFREKNCRFYIIDINCTCLSLNPPLFFPLRFFFKSQVIATSKFEIGKCEDFVWVTKDELLEFFPKQAEFLNKKNVDPSLFPRELMANASIMVRDDEVNNDPQILLRKAHPATSSTGSVHILTSKT</sequence>
<reference evidence="1 2" key="1">
    <citation type="journal article" date="2019" name="Plant Biotechnol. J.">
        <title>The red bayberry genome and genetic basis of sex determination.</title>
        <authorList>
            <person name="Jia H.M."/>
            <person name="Jia H.J."/>
            <person name="Cai Q.L."/>
            <person name="Wang Y."/>
            <person name="Zhao H.B."/>
            <person name="Yang W.F."/>
            <person name="Wang G.Y."/>
            <person name="Li Y.H."/>
            <person name="Zhan D.L."/>
            <person name="Shen Y.T."/>
            <person name="Niu Q.F."/>
            <person name="Chang L."/>
            <person name="Qiu J."/>
            <person name="Zhao L."/>
            <person name="Xie H.B."/>
            <person name="Fu W.Y."/>
            <person name="Jin J."/>
            <person name="Li X.W."/>
            <person name="Jiao Y."/>
            <person name="Zhou C.C."/>
            <person name="Tu T."/>
            <person name="Chai C.Y."/>
            <person name="Gao J.L."/>
            <person name="Fan L.J."/>
            <person name="van de Weg E."/>
            <person name="Wang J.Y."/>
            <person name="Gao Z.S."/>
        </authorList>
    </citation>
    <scope>NUCLEOTIDE SEQUENCE [LARGE SCALE GENOMIC DNA]</scope>
    <source>
        <tissue evidence="1">Leaves</tissue>
    </source>
</reference>
<dbReference type="Proteomes" id="UP000516437">
    <property type="component" value="Unassembled WGS sequence"/>
</dbReference>
<gene>
    <name evidence="1" type="ORF">CJ030_MR0G009576</name>
</gene>